<evidence type="ECO:0000256" key="3">
    <source>
        <dbReference type="ARBA" id="ARBA00022475"/>
    </source>
</evidence>
<evidence type="ECO:0000256" key="9">
    <source>
        <dbReference type="ARBA" id="ARBA00037230"/>
    </source>
</evidence>
<dbReference type="AlphaFoldDB" id="A0A8J2YXU4"/>
<reference evidence="13" key="2">
    <citation type="submission" date="2020-09" db="EMBL/GenBank/DDBJ databases">
        <authorList>
            <person name="Sun Q."/>
            <person name="Zhou Y."/>
        </authorList>
    </citation>
    <scope>NUCLEOTIDE SEQUENCE</scope>
    <source>
        <strain evidence="13">CGMCC 1.15725</strain>
    </source>
</reference>
<protein>
    <submittedName>
        <fullName evidence="13">Cytochrome c biogenesis protein CcmF</fullName>
    </submittedName>
</protein>
<accession>A0A8J2YXU4</accession>
<feature type="transmembrane region" description="Helical" evidence="10">
    <location>
        <begin position="126"/>
        <end position="148"/>
    </location>
</feature>
<keyword evidence="14" id="KW-1185">Reference proteome</keyword>
<feature type="transmembrane region" description="Helical" evidence="10">
    <location>
        <begin position="425"/>
        <end position="442"/>
    </location>
</feature>
<feature type="transmembrane region" description="Helical" evidence="10">
    <location>
        <begin position="249"/>
        <end position="266"/>
    </location>
</feature>
<evidence type="ECO:0000256" key="1">
    <source>
        <dbReference type="ARBA" id="ARBA00004429"/>
    </source>
</evidence>
<dbReference type="GO" id="GO:0015232">
    <property type="term" value="F:heme transmembrane transporter activity"/>
    <property type="evidence" value="ECO:0007669"/>
    <property type="project" value="InterPro"/>
</dbReference>
<feature type="transmembrane region" description="Helical" evidence="10">
    <location>
        <begin position="312"/>
        <end position="331"/>
    </location>
</feature>
<evidence type="ECO:0000313" key="13">
    <source>
        <dbReference type="EMBL" id="GGF33440.1"/>
    </source>
</evidence>
<keyword evidence="8 10" id="KW-0472">Membrane</keyword>
<dbReference type="EMBL" id="BMJQ01000012">
    <property type="protein sequence ID" value="GGF33440.1"/>
    <property type="molecule type" value="Genomic_DNA"/>
</dbReference>
<dbReference type="InterPro" id="IPR032523">
    <property type="entry name" value="CcmF_C"/>
</dbReference>
<feature type="domain" description="Cytochrome c assembly protein" evidence="11">
    <location>
        <begin position="89"/>
        <end position="295"/>
    </location>
</feature>
<dbReference type="NCBIfam" id="NF007691">
    <property type="entry name" value="PRK10369.1"/>
    <property type="match status" value="1"/>
</dbReference>
<evidence type="ECO:0000256" key="5">
    <source>
        <dbReference type="ARBA" id="ARBA00022692"/>
    </source>
</evidence>
<feature type="transmembrane region" description="Helical" evidence="10">
    <location>
        <begin position="352"/>
        <end position="374"/>
    </location>
</feature>
<feature type="transmembrane region" description="Helical" evidence="10">
    <location>
        <begin position="6"/>
        <end position="26"/>
    </location>
</feature>
<name>A0A8J2YXU4_9PROT</name>
<proteinExistence type="inferred from homology"/>
<feature type="transmembrane region" description="Helical" evidence="10">
    <location>
        <begin position="394"/>
        <end position="413"/>
    </location>
</feature>
<dbReference type="NCBIfam" id="TIGR00353">
    <property type="entry name" value="nrfE"/>
    <property type="match status" value="1"/>
</dbReference>
<evidence type="ECO:0000256" key="7">
    <source>
        <dbReference type="ARBA" id="ARBA00022989"/>
    </source>
</evidence>
<dbReference type="Pfam" id="PF16327">
    <property type="entry name" value="CcmF_C"/>
    <property type="match status" value="1"/>
</dbReference>
<evidence type="ECO:0000256" key="10">
    <source>
        <dbReference type="SAM" id="Phobius"/>
    </source>
</evidence>
<feature type="transmembrane region" description="Helical" evidence="10">
    <location>
        <begin position="207"/>
        <end position="229"/>
    </location>
</feature>
<dbReference type="GO" id="GO:0020037">
    <property type="term" value="F:heme binding"/>
    <property type="evidence" value="ECO:0007669"/>
    <property type="project" value="InterPro"/>
</dbReference>
<evidence type="ECO:0000259" key="12">
    <source>
        <dbReference type="Pfam" id="PF16327"/>
    </source>
</evidence>
<dbReference type="InterPro" id="IPR002541">
    <property type="entry name" value="Cyt_c_assembly"/>
</dbReference>
<evidence type="ECO:0000259" key="11">
    <source>
        <dbReference type="Pfam" id="PF01578"/>
    </source>
</evidence>
<keyword evidence="5 10" id="KW-0812">Transmembrane</keyword>
<dbReference type="Proteomes" id="UP000646365">
    <property type="component" value="Unassembled WGS sequence"/>
</dbReference>
<comment type="caution">
    <text evidence="13">The sequence shown here is derived from an EMBL/GenBank/DDBJ whole genome shotgun (WGS) entry which is preliminary data.</text>
</comment>
<gene>
    <name evidence="13" type="ORF">GCM10011611_44590</name>
</gene>
<dbReference type="GO" id="GO:0005886">
    <property type="term" value="C:plasma membrane"/>
    <property type="evidence" value="ECO:0007669"/>
    <property type="project" value="UniProtKB-SubCell"/>
</dbReference>
<dbReference type="PANTHER" id="PTHR43653:SF1">
    <property type="entry name" value="CYTOCHROME C-TYPE BIOGENESIS PROTEIN CCMF"/>
    <property type="match status" value="1"/>
</dbReference>
<feature type="transmembrane region" description="Helical" evidence="10">
    <location>
        <begin position="96"/>
        <end position="114"/>
    </location>
</feature>
<evidence type="ECO:0000313" key="14">
    <source>
        <dbReference type="Proteomes" id="UP000646365"/>
    </source>
</evidence>
<feature type="transmembrane region" description="Helical" evidence="10">
    <location>
        <begin position="273"/>
        <end position="292"/>
    </location>
</feature>
<feature type="transmembrane region" description="Helical" evidence="10">
    <location>
        <begin position="448"/>
        <end position="468"/>
    </location>
</feature>
<dbReference type="PRINTS" id="PR01410">
    <property type="entry name" value="CCBIOGENESIS"/>
</dbReference>
<organism evidence="13 14">
    <name type="scientific">Aliidongia dinghuensis</name>
    <dbReference type="NCBI Taxonomy" id="1867774"/>
    <lineage>
        <taxon>Bacteria</taxon>
        <taxon>Pseudomonadati</taxon>
        <taxon>Pseudomonadota</taxon>
        <taxon>Alphaproteobacteria</taxon>
        <taxon>Rhodospirillales</taxon>
        <taxon>Dongiaceae</taxon>
        <taxon>Aliidongia</taxon>
    </lineage>
</organism>
<comment type="function">
    <text evidence="9">Required for the biogenesis of c-type cytochromes. Possible subunit of a heme lyase.</text>
</comment>
<dbReference type="GO" id="GO:0017004">
    <property type="term" value="P:cytochrome complex assembly"/>
    <property type="evidence" value="ECO:0007669"/>
    <property type="project" value="UniProtKB-KW"/>
</dbReference>
<dbReference type="RefSeq" id="WP_189050099.1">
    <property type="nucleotide sequence ID" value="NZ_BMJQ01000012.1"/>
</dbReference>
<keyword evidence="4" id="KW-0997">Cell inner membrane</keyword>
<keyword evidence="3" id="KW-1003">Cell membrane</keyword>
<feature type="transmembrane region" description="Helical" evidence="10">
    <location>
        <begin position="175"/>
        <end position="195"/>
    </location>
</feature>
<feature type="transmembrane region" description="Helical" evidence="10">
    <location>
        <begin position="38"/>
        <end position="62"/>
    </location>
</feature>
<dbReference type="Pfam" id="PF01578">
    <property type="entry name" value="Cytochrom_C_asm"/>
    <property type="match status" value="1"/>
</dbReference>
<reference evidence="13" key="1">
    <citation type="journal article" date="2014" name="Int. J. Syst. Evol. Microbiol.">
        <title>Complete genome sequence of Corynebacterium casei LMG S-19264T (=DSM 44701T), isolated from a smear-ripened cheese.</title>
        <authorList>
            <consortium name="US DOE Joint Genome Institute (JGI-PGF)"/>
            <person name="Walter F."/>
            <person name="Albersmeier A."/>
            <person name="Kalinowski J."/>
            <person name="Ruckert C."/>
        </authorList>
    </citation>
    <scope>NUCLEOTIDE SEQUENCE</scope>
    <source>
        <strain evidence="13">CGMCC 1.15725</strain>
    </source>
</reference>
<evidence type="ECO:0000256" key="2">
    <source>
        <dbReference type="ARBA" id="ARBA00009186"/>
    </source>
</evidence>
<dbReference type="PRINTS" id="PR01411">
    <property type="entry name" value="CCMFBIOGNSIS"/>
</dbReference>
<feature type="domain" description="Cytochrome c-type biogenesis protein CcmF C-terminal" evidence="12">
    <location>
        <begin position="315"/>
        <end position="640"/>
    </location>
</feature>
<feature type="transmembrane region" description="Helical" evidence="10">
    <location>
        <begin position="489"/>
        <end position="516"/>
    </location>
</feature>
<dbReference type="InterPro" id="IPR003568">
    <property type="entry name" value="Cyt_c_biogenesis_CcmF"/>
</dbReference>
<comment type="subcellular location">
    <subcellularLocation>
        <location evidence="1">Cell inner membrane</location>
        <topology evidence="1">Multi-pass membrane protein</topology>
    </subcellularLocation>
</comment>
<evidence type="ECO:0000256" key="4">
    <source>
        <dbReference type="ARBA" id="ARBA00022519"/>
    </source>
</evidence>
<keyword evidence="7 10" id="KW-1133">Transmembrane helix</keyword>
<dbReference type="PANTHER" id="PTHR43653">
    <property type="entry name" value="CYTOCHROME C ASSEMBLY PROTEIN-RELATED"/>
    <property type="match status" value="1"/>
</dbReference>
<evidence type="ECO:0000256" key="8">
    <source>
        <dbReference type="ARBA" id="ARBA00023136"/>
    </source>
</evidence>
<dbReference type="InterPro" id="IPR003567">
    <property type="entry name" value="Cyt_c_biogenesis"/>
</dbReference>
<keyword evidence="6" id="KW-0201">Cytochrome c-type biogenesis</keyword>
<feature type="transmembrane region" description="Helical" evidence="10">
    <location>
        <begin position="618"/>
        <end position="637"/>
    </location>
</feature>
<evidence type="ECO:0000256" key="6">
    <source>
        <dbReference type="ARBA" id="ARBA00022748"/>
    </source>
</evidence>
<sequence>MIAELGHFALILALLIAIVQAILPMAGAQLGRRPLMDVAPMAALLQFGAVAIAFGALVHAYVTSDFSLKNVVENSHSLKPLIYKVTGVWGNHEGSMLLWALILTLYGAAVAAFGRNLPPALKARVLSVHGMIGVGFLAFILFTSNPFLRVLPVPPDGQGLNPILQDPGLAFHPPFLYLGYVGFSMAFSFAVAALIEGRVDAAWARWVRPWTLLAWCALTLGICLGSWWAYYELGWGGWWAWDPVENASFMPWLSGTALLHSAIVVEKRDTLKGWTLFLAIVTFSLSLLGTFLVRSGVLSSVHAFAVDPARGAFILALLVIAIGGSLTLFAVRAPALRATGSFAPISRESALVLNNLLLATAALTVFLGTLYPLFLDVIGGDKVSVGSPYYNATFVPLMVPLIVTMAAGPLLTWKRADLAGVLARLRLAFGATVAVAIAMVALTKGHEAVAPFGMALAAWLLVGTLAEFAERIRLFRAPWSVVMNRLVHVPRAAIGMTVAHAGLAVTIAGITIASGWQQEAIQTVKPGGSIALAGDTYRFERVDPVPGPNYSAEEATVTISHDGQVFATVHPSRKTYPLQRMTTTDVAIHTDGLSDKYVVLGDPQPDGGWIFRLYYNPLVPWVWFGAVIMVVGGGLSLSDRRLRIGAPVRRVRRAEAELVA</sequence>
<comment type="similarity">
    <text evidence="2">Belongs to the CcmF/CycK/Ccl1/NrfE/CcsA family.</text>
</comment>